<dbReference type="InterPro" id="IPR046496">
    <property type="entry name" value="DUF6589"/>
</dbReference>
<evidence type="ECO:0000259" key="3">
    <source>
        <dbReference type="Pfam" id="PF20231"/>
    </source>
</evidence>
<dbReference type="Pfam" id="PF20231">
    <property type="entry name" value="DUF6589"/>
    <property type="match status" value="1"/>
</dbReference>
<keyword evidence="2" id="KW-0812">Transmembrane</keyword>
<evidence type="ECO:0000313" key="4">
    <source>
        <dbReference type="EMBL" id="GLB35134.1"/>
    </source>
</evidence>
<organism evidence="4 5">
    <name type="scientific">Lyophyllum shimeji</name>
    <name type="common">Hon-shimeji</name>
    <name type="synonym">Tricholoma shimeji</name>
    <dbReference type="NCBI Taxonomy" id="47721"/>
    <lineage>
        <taxon>Eukaryota</taxon>
        <taxon>Fungi</taxon>
        <taxon>Dikarya</taxon>
        <taxon>Basidiomycota</taxon>
        <taxon>Agaricomycotina</taxon>
        <taxon>Agaricomycetes</taxon>
        <taxon>Agaricomycetidae</taxon>
        <taxon>Agaricales</taxon>
        <taxon>Tricholomatineae</taxon>
        <taxon>Lyophyllaceae</taxon>
        <taxon>Lyophyllum</taxon>
    </lineage>
</organism>
<dbReference type="OrthoDB" id="4743193at2759"/>
<evidence type="ECO:0000313" key="5">
    <source>
        <dbReference type="Proteomes" id="UP001063166"/>
    </source>
</evidence>
<protein>
    <recommendedName>
        <fullName evidence="3">DUF6589 domain-containing protein</fullName>
    </recommendedName>
</protein>
<feature type="region of interest" description="Disordered" evidence="1">
    <location>
        <begin position="549"/>
        <end position="581"/>
    </location>
</feature>
<accession>A0A9P3PGN1</accession>
<proteinExistence type="predicted"/>
<comment type="caution">
    <text evidence="4">The sequence shown here is derived from an EMBL/GenBank/DDBJ whole genome shotgun (WGS) entry which is preliminary data.</text>
</comment>
<dbReference type="AlphaFoldDB" id="A0A9P3PGN1"/>
<keyword evidence="2" id="KW-1133">Transmembrane helix</keyword>
<feature type="region of interest" description="Disordered" evidence="1">
    <location>
        <begin position="79"/>
        <end position="99"/>
    </location>
</feature>
<dbReference type="Proteomes" id="UP001063166">
    <property type="component" value="Unassembled WGS sequence"/>
</dbReference>
<sequence length="581" mass="66547">MVNSLSTKSAIKIQELAQTLTGSFAYDNFDMEFKSHVPTVEKSGETMKHATSAIIFPLIQTQPDDLRCSNELWGTDPLNPELSEGQKRPHRGLESLIPPPKEATPSRYIRIIAWHFRHALLTFCEDFKDYQSKLEQPESVIQIPITTTKHVPCRAMDINQSTTDGQGDILKNLCEQGKIGDSIDTPGAVDISDYVQLVHGDLRTGELLEASKQSRSIERNPVRRLQFVIFVMGLFHYLMACGDAIWRMFLESKTARKGPNSFWNQICKIRPHDSGKITQKYNFRMMHEVIHQCGWARMLDCWRVELQKQDPSCTSVEAYAATKPSWDDIVAVSITLATNYLDKPNAEDMEFRNSSITLARLVQYIELAHAMKHGDIGRVEMTFLHWAYVFKSVRKHKYSAYLIKLMNDMKHVYPEQLKKAIRMNWLVNPTGRKDGFRGVDWVVELMNLYTKVTYSGASSNRTFQLVIKNSPLIQIFRSVHENIEDNFHLLHRSVRHAPPNLKNTLTTLTSELKKHQAHEIALRIGVQYRETEALTDHFRQGMLVLQTEKTPRFGSIDEEGEGGEEDETPADELDLDGIQDI</sequence>
<keyword evidence="2" id="KW-0472">Membrane</keyword>
<feature type="compositionally biased region" description="Acidic residues" evidence="1">
    <location>
        <begin position="556"/>
        <end position="581"/>
    </location>
</feature>
<feature type="transmembrane region" description="Helical" evidence="2">
    <location>
        <begin position="225"/>
        <end position="246"/>
    </location>
</feature>
<feature type="compositionally biased region" description="Basic and acidic residues" evidence="1">
    <location>
        <begin position="84"/>
        <end position="93"/>
    </location>
</feature>
<evidence type="ECO:0000256" key="2">
    <source>
        <dbReference type="SAM" id="Phobius"/>
    </source>
</evidence>
<evidence type="ECO:0000256" key="1">
    <source>
        <dbReference type="SAM" id="MobiDB-lite"/>
    </source>
</evidence>
<name>A0A9P3PGN1_LYOSH</name>
<dbReference type="EMBL" id="BRPK01000002">
    <property type="protein sequence ID" value="GLB35134.1"/>
    <property type="molecule type" value="Genomic_DNA"/>
</dbReference>
<feature type="domain" description="DUF6589" evidence="3">
    <location>
        <begin position="106"/>
        <end position="496"/>
    </location>
</feature>
<gene>
    <name evidence="4" type="ORF">LshimejAT787_0206990</name>
</gene>
<reference evidence="4" key="1">
    <citation type="submission" date="2022-07" db="EMBL/GenBank/DDBJ databases">
        <title>The genome of Lyophyllum shimeji provides insight into the initial evolution of ectomycorrhizal fungal genome.</title>
        <authorList>
            <person name="Kobayashi Y."/>
            <person name="Shibata T."/>
            <person name="Hirakawa H."/>
            <person name="Shigenobu S."/>
            <person name="Nishiyama T."/>
            <person name="Yamada A."/>
            <person name="Hasebe M."/>
            <person name="Kawaguchi M."/>
        </authorList>
    </citation>
    <scope>NUCLEOTIDE SEQUENCE</scope>
    <source>
        <strain evidence="4">AT787</strain>
    </source>
</reference>
<keyword evidence="5" id="KW-1185">Reference proteome</keyword>